<evidence type="ECO:0000256" key="2">
    <source>
        <dbReference type="ARBA" id="ARBA00022597"/>
    </source>
</evidence>
<gene>
    <name evidence="8" type="ORF">R3I93_013374</name>
</gene>
<sequence length="104" mass="11187">MMIMAAGGNESPNKSTEGKTSSCRQKEGKIMKVISLVILVIQNASLIFSIRYVWTLAGDHGLATSAVVMAEIIKVLTCLFLITMQKTGQTSSNGIAWVGRTILL</sequence>
<dbReference type="EMBL" id="JAYKXH010000014">
    <property type="protein sequence ID" value="KAK7145614.1"/>
    <property type="molecule type" value="Genomic_DNA"/>
</dbReference>
<evidence type="ECO:0000256" key="1">
    <source>
        <dbReference type="ARBA" id="ARBA00004141"/>
    </source>
</evidence>
<keyword evidence="3 7" id="KW-0812">Transmembrane</keyword>
<keyword evidence="5 7" id="KW-0472">Membrane</keyword>
<evidence type="ECO:0000256" key="3">
    <source>
        <dbReference type="ARBA" id="ARBA00022692"/>
    </source>
</evidence>
<evidence type="ECO:0000313" key="9">
    <source>
        <dbReference type="Proteomes" id="UP001364617"/>
    </source>
</evidence>
<keyword evidence="9" id="KW-1185">Reference proteome</keyword>
<dbReference type="Pfam" id="PF04142">
    <property type="entry name" value="Nuc_sug_transp"/>
    <property type="match status" value="1"/>
</dbReference>
<evidence type="ECO:0000256" key="5">
    <source>
        <dbReference type="ARBA" id="ARBA00023136"/>
    </source>
</evidence>
<evidence type="ECO:0000256" key="7">
    <source>
        <dbReference type="SAM" id="Phobius"/>
    </source>
</evidence>
<dbReference type="GO" id="GO:0015165">
    <property type="term" value="F:pyrimidine nucleotide-sugar transmembrane transporter activity"/>
    <property type="evidence" value="ECO:0007669"/>
    <property type="project" value="InterPro"/>
</dbReference>
<proteinExistence type="predicted"/>
<accession>A0AAN9CPP0</accession>
<evidence type="ECO:0000313" key="8">
    <source>
        <dbReference type="EMBL" id="KAK7145614.1"/>
    </source>
</evidence>
<name>A0AAN9CPP0_9TELE</name>
<comment type="caution">
    <text evidence="8">The sequence shown here is derived from an EMBL/GenBank/DDBJ whole genome shotgun (WGS) entry which is preliminary data.</text>
</comment>
<protein>
    <submittedName>
        <fullName evidence="8">Uncharacterized protein</fullName>
    </submittedName>
</protein>
<keyword evidence="2" id="KW-0813">Transport</keyword>
<dbReference type="Proteomes" id="UP001364617">
    <property type="component" value="Unassembled WGS sequence"/>
</dbReference>
<keyword evidence="4 7" id="KW-1133">Transmembrane helix</keyword>
<comment type="subcellular location">
    <subcellularLocation>
        <location evidence="1">Membrane</location>
        <topology evidence="1">Multi-pass membrane protein</topology>
    </subcellularLocation>
</comment>
<feature type="compositionally biased region" description="Polar residues" evidence="6">
    <location>
        <begin position="10"/>
        <end position="23"/>
    </location>
</feature>
<keyword evidence="2" id="KW-0762">Sugar transport</keyword>
<feature type="region of interest" description="Disordered" evidence="6">
    <location>
        <begin position="1"/>
        <end position="23"/>
    </location>
</feature>
<dbReference type="InterPro" id="IPR007271">
    <property type="entry name" value="Nuc_sug_transpt"/>
</dbReference>
<reference evidence="8 9" key="1">
    <citation type="submission" date="2024-02" db="EMBL/GenBank/DDBJ databases">
        <title>Chromosome-level genome assembly of the Eurasian Minnow (Phoxinus phoxinus).</title>
        <authorList>
            <person name="Oriowo T.O."/>
            <person name="Martin S."/>
            <person name="Stange M."/>
            <person name="Chrysostomakis Y."/>
            <person name="Brown T."/>
            <person name="Winkler S."/>
            <person name="Kukowka S."/>
            <person name="Myers E.W."/>
            <person name="Bohne A."/>
        </authorList>
    </citation>
    <scope>NUCLEOTIDE SEQUENCE [LARGE SCALE GENOMIC DNA]</scope>
    <source>
        <strain evidence="8">ZFMK-TIS-60720</strain>
        <tissue evidence="8">Whole Organism</tissue>
    </source>
</reference>
<feature type="transmembrane region" description="Helical" evidence="7">
    <location>
        <begin position="60"/>
        <end position="82"/>
    </location>
</feature>
<evidence type="ECO:0000256" key="4">
    <source>
        <dbReference type="ARBA" id="ARBA00022989"/>
    </source>
</evidence>
<dbReference type="GO" id="GO:0000139">
    <property type="term" value="C:Golgi membrane"/>
    <property type="evidence" value="ECO:0007669"/>
    <property type="project" value="UniProtKB-SubCell"/>
</dbReference>
<organism evidence="8 9">
    <name type="scientific">Phoxinus phoxinus</name>
    <name type="common">Eurasian minnow</name>
    <dbReference type="NCBI Taxonomy" id="58324"/>
    <lineage>
        <taxon>Eukaryota</taxon>
        <taxon>Metazoa</taxon>
        <taxon>Chordata</taxon>
        <taxon>Craniata</taxon>
        <taxon>Vertebrata</taxon>
        <taxon>Euteleostomi</taxon>
        <taxon>Actinopterygii</taxon>
        <taxon>Neopterygii</taxon>
        <taxon>Teleostei</taxon>
        <taxon>Ostariophysi</taxon>
        <taxon>Cypriniformes</taxon>
        <taxon>Leuciscidae</taxon>
        <taxon>Phoxininae</taxon>
        <taxon>Phoxinus</taxon>
    </lineage>
</organism>
<feature type="transmembrane region" description="Helical" evidence="7">
    <location>
        <begin position="33"/>
        <end position="54"/>
    </location>
</feature>
<evidence type="ECO:0000256" key="6">
    <source>
        <dbReference type="SAM" id="MobiDB-lite"/>
    </source>
</evidence>
<dbReference type="AlphaFoldDB" id="A0AAN9CPP0"/>